<gene>
    <name evidence="1" type="ORF">PAT01_39330</name>
</gene>
<comment type="caution">
    <text evidence="1">The sequence shown here is derived from an EMBL/GenBank/DDBJ whole genome shotgun (WGS) entry which is preliminary data.</text>
</comment>
<dbReference type="Proteomes" id="UP000321189">
    <property type="component" value="Unassembled WGS sequence"/>
</dbReference>
<accession>A0ABQ0UJK2</accession>
<evidence type="ECO:0000313" key="2">
    <source>
        <dbReference type="Proteomes" id="UP000321189"/>
    </source>
</evidence>
<dbReference type="RefSeq" id="WP_154946051.1">
    <property type="nucleotide sequence ID" value="NZ_BJUT01000104.1"/>
</dbReference>
<name>A0ABQ0UJK2_PSEAF</name>
<sequence>MPTPKQKLPNLKTLANKFTDLAPVIYMSVLRTKGGSGESRVVQELADKLSQIHHKVLIVTSQKAQKYGHKVRGYDTTPNVPMEIMQALKNSMLNSSFKFGKLISAEDIPNSEISLANTYYDWMYSEIDTLKKTIAKSHYTAVILTTGEGSAVSGREVEYALKHSEVTILSIASDVRDSTKKANDIVNYISSCPVDNSELWSLKWGTSKKEIHTYQLVCHN</sequence>
<evidence type="ECO:0000313" key="1">
    <source>
        <dbReference type="EMBL" id="GEK78629.1"/>
    </source>
</evidence>
<reference evidence="1 2" key="1">
    <citation type="submission" date="2019-07" db="EMBL/GenBank/DDBJ databases">
        <title>Whole genome shotgun sequence of Pseudoalteromonas atlantica NBRC 103033.</title>
        <authorList>
            <person name="Hosoyama A."/>
            <person name="Uohara A."/>
            <person name="Ohji S."/>
            <person name="Ichikawa N."/>
        </authorList>
    </citation>
    <scope>NUCLEOTIDE SEQUENCE [LARGE SCALE GENOMIC DNA]</scope>
    <source>
        <strain evidence="1 2">NBRC 103033</strain>
    </source>
</reference>
<keyword evidence="2" id="KW-1185">Reference proteome</keyword>
<organism evidence="1 2">
    <name type="scientific">Pseudoalteromonas atlantica</name>
    <name type="common">Alteromonas atlantica</name>
    <dbReference type="NCBI Taxonomy" id="288"/>
    <lineage>
        <taxon>Bacteria</taxon>
        <taxon>Pseudomonadati</taxon>
        <taxon>Pseudomonadota</taxon>
        <taxon>Gammaproteobacteria</taxon>
        <taxon>Alteromonadales</taxon>
        <taxon>Pseudoalteromonadaceae</taxon>
        <taxon>Pseudoalteromonas</taxon>
    </lineage>
</organism>
<dbReference type="EMBL" id="BJUT01000104">
    <property type="protein sequence ID" value="GEK78629.1"/>
    <property type="molecule type" value="Genomic_DNA"/>
</dbReference>
<proteinExistence type="predicted"/>
<protein>
    <submittedName>
        <fullName evidence="1">Uncharacterized protein</fullName>
    </submittedName>
</protein>